<protein>
    <submittedName>
        <fullName evidence="1">Uncharacterized protein</fullName>
    </submittedName>
</protein>
<dbReference type="AlphaFoldDB" id="A0AAI8ANC7"/>
<evidence type="ECO:0000313" key="2">
    <source>
        <dbReference type="Proteomes" id="UP000009399"/>
    </source>
</evidence>
<evidence type="ECO:0000313" key="1">
    <source>
        <dbReference type="EMBL" id="AFX74540.1"/>
    </source>
</evidence>
<organism evidence="1 2">
    <name type="scientific">Mesomycoplasma hyorhinis SK76</name>
    <dbReference type="NCBI Taxonomy" id="1118964"/>
    <lineage>
        <taxon>Bacteria</taxon>
        <taxon>Bacillati</taxon>
        <taxon>Mycoplasmatota</taxon>
        <taxon>Mycoplasmoidales</taxon>
        <taxon>Metamycoplasmataceae</taxon>
        <taxon>Mesomycoplasma</taxon>
    </lineage>
</organism>
<dbReference type="SUPFAM" id="SSF50939">
    <property type="entry name" value="Sialidases"/>
    <property type="match status" value="1"/>
</dbReference>
<name>A0AAI8ANC7_MESHY</name>
<dbReference type="KEGG" id="mhs:MOS_637"/>
<proteinExistence type="predicted"/>
<gene>
    <name evidence="1" type="ORF">MOS_637</name>
</gene>
<dbReference type="Gene3D" id="2.120.10.10">
    <property type="match status" value="1"/>
</dbReference>
<dbReference type="InterPro" id="IPR036278">
    <property type="entry name" value="Sialidase_sf"/>
</dbReference>
<dbReference type="Proteomes" id="UP000009399">
    <property type="component" value="Chromosome"/>
</dbReference>
<reference evidence="1 2" key="1">
    <citation type="journal article" date="2013" name="Genome Announc.">
        <title>Complete Genome Sequence of Mycoplasma hyorhinis Strain SK76.</title>
        <authorList>
            <person name="Goodison S."/>
            <person name="Urquidi V."/>
            <person name="Kumar D."/>
            <person name="Reyes L."/>
            <person name="Rosser C.J."/>
        </authorList>
    </citation>
    <scope>NUCLEOTIDE SEQUENCE [LARGE SCALE GENOMIC DNA]</scope>
    <source>
        <strain evidence="1 2">SK76</strain>
    </source>
</reference>
<sequence length="167" mass="18906">MSSNTYTESIINEDEKGTIYINQRNLSHYPKVMMSTDGLKTTSRVPFQSDASQQYDTYVAQGFLKISANNQDYFLISAAQGPVRIGGKIFLYEGDLTNRKTIFNVTGDSTPFLYSALELLYQKDNYIEFALAYVIVDNKLTIANLSDGLSIYVERYGLYLRDLVKLA</sequence>
<dbReference type="EMBL" id="CP003914">
    <property type="protein sequence ID" value="AFX74540.1"/>
    <property type="molecule type" value="Genomic_DNA"/>
</dbReference>
<dbReference type="RefSeq" id="WP_013302374.1">
    <property type="nucleotide sequence ID" value="NC_019552.1"/>
</dbReference>
<accession>A0AAI8ANC7</accession>